<feature type="transmembrane region" description="Helical" evidence="5">
    <location>
        <begin position="337"/>
        <end position="361"/>
    </location>
</feature>
<feature type="transmembrane region" description="Helical" evidence="5">
    <location>
        <begin position="131"/>
        <end position="150"/>
    </location>
</feature>
<dbReference type="OMA" id="WLTIMAY"/>
<comment type="subcellular location">
    <subcellularLocation>
        <location evidence="1">Membrane</location>
        <topology evidence="1">Multi-pass membrane protein</topology>
    </subcellularLocation>
</comment>
<dbReference type="HOGENOM" id="CLU_008455_13_3_1"/>
<dbReference type="OrthoDB" id="5215911at2759"/>
<gene>
    <name evidence="7" type="ordered locus">DEHA2G00308g</name>
</gene>
<organism evidence="7 8">
    <name type="scientific">Debaryomyces hansenii (strain ATCC 36239 / CBS 767 / BCRC 21394 / JCM 1990 / NBRC 0083 / IGC 2968)</name>
    <name type="common">Yeast</name>
    <name type="synonym">Torulaspora hansenii</name>
    <dbReference type="NCBI Taxonomy" id="284592"/>
    <lineage>
        <taxon>Eukaryota</taxon>
        <taxon>Fungi</taxon>
        <taxon>Dikarya</taxon>
        <taxon>Ascomycota</taxon>
        <taxon>Saccharomycotina</taxon>
        <taxon>Pichiomycetes</taxon>
        <taxon>Debaryomycetaceae</taxon>
        <taxon>Debaryomyces</taxon>
    </lineage>
</organism>
<dbReference type="EMBL" id="CR382139">
    <property type="protein sequence ID" value="CAG89985.1"/>
    <property type="molecule type" value="Genomic_DNA"/>
</dbReference>
<dbReference type="InParanoid" id="Q6BJS7"/>
<feature type="domain" description="Major facilitator superfamily (MFS) profile" evidence="6">
    <location>
        <begin position="66"/>
        <end position="546"/>
    </location>
</feature>
<feature type="transmembrane region" description="Helical" evidence="5">
    <location>
        <begin position="156"/>
        <end position="178"/>
    </location>
</feature>
<evidence type="ECO:0000256" key="4">
    <source>
        <dbReference type="ARBA" id="ARBA00023136"/>
    </source>
</evidence>
<dbReference type="RefSeq" id="XP_461544.1">
    <property type="nucleotide sequence ID" value="XM_461544.1"/>
</dbReference>
<dbReference type="Pfam" id="PF07690">
    <property type="entry name" value="MFS_1"/>
    <property type="match status" value="1"/>
</dbReference>
<feature type="transmembrane region" description="Helical" evidence="5">
    <location>
        <begin position="190"/>
        <end position="208"/>
    </location>
</feature>
<feature type="transmembrane region" description="Helical" evidence="5">
    <location>
        <begin position="104"/>
        <end position="124"/>
    </location>
</feature>
<keyword evidence="4 5" id="KW-0472">Membrane</keyword>
<sequence>MTELGPRSEENSIDEKNIPGTVHLVDVEGCLDVKKDKNSGNIILQPQPSSNPNDPLRWSKSKKRQQFWLLWIWSFILAVAVNFWGPLFGVWVVELNCNLTELNIFAAILFLFLGIGCVFLQPTAMKLGRRFVYLTCTIIMIVANIIGSQAKSIQVLYITNILAGFAGAPIDSLVEISTTDVFFQHERAEYLSWFIFVLYAGSDLGPVASGFIVEAMNWRWCYYFLIIFSSVLFIIQIFFMEDTTFERLDNDLETDILSQIKSRETFLSRGGLAEMPAEVSSKHNYLPFIQDVSASIKDYSDSIDHYIPLRTYWQRIKLFELEYNDSRPWIIIFYKPFFLISFPAIIWSGIIYGCQMMWLSLLGTTQSQIYSSFPYNFSASSVGLTNLGAFVGSIAGMFYGGKFVDYVTIRLALKNNGILEPEFRLWTMALPTIFNAAGLLAYGLGSYYQAHWTISVILGQGLIGFAMSSSGAICMTYSIDSYPKLASESLVLMLFIRNCIGCGFTFAIQPWLDRCGLSLTTWLMFILSLVVNGSFIIMIKWGKDFRRLTSDRYYGYSRQ</sequence>
<keyword evidence="8" id="KW-1185">Reference proteome</keyword>
<dbReference type="PANTHER" id="PTHR23502">
    <property type="entry name" value="MAJOR FACILITATOR SUPERFAMILY"/>
    <property type="match status" value="1"/>
</dbReference>
<dbReference type="GeneID" id="2904401"/>
<name>Q6BJS7_DEBHA</name>
<dbReference type="GO" id="GO:0022857">
    <property type="term" value="F:transmembrane transporter activity"/>
    <property type="evidence" value="ECO:0007669"/>
    <property type="project" value="InterPro"/>
</dbReference>
<dbReference type="GO" id="GO:0000324">
    <property type="term" value="C:fungal-type vacuole"/>
    <property type="evidence" value="ECO:0007669"/>
    <property type="project" value="TreeGrafter"/>
</dbReference>
<evidence type="ECO:0000256" key="2">
    <source>
        <dbReference type="ARBA" id="ARBA00022692"/>
    </source>
</evidence>
<dbReference type="InterPro" id="IPR011701">
    <property type="entry name" value="MFS"/>
</dbReference>
<dbReference type="InterPro" id="IPR036259">
    <property type="entry name" value="MFS_trans_sf"/>
</dbReference>
<dbReference type="PROSITE" id="PS50850">
    <property type="entry name" value="MFS"/>
    <property type="match status" value="1"/>
</dbReference>
<proteinExistence type="predicted"/>
<dbReference type="Proteomes" id="UP000000599">
    <property type="component" value="Chromosome G"/>
</dbReference>
<dbReference type="AlphaFoldDB" id="Q6BJS7"/>
<feature type="transmembrane region" description="Helical" evidence="5">
    <location>
        <begin position="67"/>
        <end position="92"/>
    </location>
</feature>
<evidence type="ECO:0000259" key="6">
    <source>
        <dbReference type="PROSITE" id="PS50850"/>
    </source>
</evidence>
<dbReference type="KEGG" id="dha:DEHA2G00308g"/>
<dbReference type="VEuPathDB" id="FungiDB:DEHA2G00308g"/>
<evidence type="ECO:0000256" key="1">
    <source>
        <dbReference type="ARBA" id="ARBA00004141"/>
    </source>
</evidence>
<evidence type="ECO:0000256" key="5">
    <source>
        <dbReference type="SAM" id="Phobius"/>
    </source>
</evidence>
<dbReference type="Gene3D" id="1.20.1250.20">
    <property type="entry name" value="MFS general substrate transporter like domains"/>
    <property type="match status" value="1"/>
</dbReference>
<feature type="transmembrane region" description="Helical" evidence="5">
    <location>
        <begin position="220"/>
        <end position="239"/>
    </location>
</feature>
<evidence type="ECO:0000256" key="3">
    <source>
        <dbReference type="ARBA" id="ARBA00022989"/>
    </source>
</evidence>
<protein>
    <submittedName>
        <fullName evidence="7">DEHA2G00308p</fullName>
    </submittedName>
</protein>
<feature type="transmembrane region" description="Helical" evidence="5">
    <location>
        <begin position="450"/>
        <end position="477"/>
    </location>
</feature>
<dbReference type="GO" id="GO:0005886">
    <property type="term" value="C:plasma membrane"/>
    <property type="evidence" value="ECO:0007669"/>
    <property type="project" value="TreeGrafter"/>
</dbReference>
<dbReference type="PANTHER" id="PTHR23502:SF34">
    <property type="entry name" value="PROTEIN HOL1"/>
    <property type="match status" value="1"/>
</dbReference>
<evidence type="ECO:0000313" key="8">
    <source>
        <dbReference type="Proteomes" id="UP000000599"/>
    </source>
</evidence>
<feature type="transmembrane region" description="Helical" evidence="5">
    <location>
        <begin position="489"/>
        <end position="508"/>
    </location>
</feature>
<reference evidence="7 8" key="1">
    <citation type="journal article" date="2004" name="Nature">
        <title>Genome evolution in yeasts.</title>
        <authorList>
            <consortium name="Genolevures"/>
            <person name="Dujon B."/>
            <person name="Sherman D."/>
            <person name="Fischer G."/>
            <person name="Durrens P."/>
            <person name="Casaregola S."/>
            <person name="Lafontaine I."/>
            <person name="de Montigny J."/>
            <person name="Marck C."/>
            <person name="Neuveglise C."/>
            <person name="Talla E."/>
            <person name="Goffard N."/>
            <person name="Frangeul L."/>
            <person name="Aigle M."/>
            <person name="Anthouard V."/>
            <person name="Babour A."/>
            <person name="Barbe V."/>
            <person name="Barnay S."/>
            <person name="Blanchin S."/>
            <person name="Beckerich J.M."/>
            <person name="Beyne E."/>
            <person name="Bleykasten C."/>
            <person name="Boisrame A."/>
            <person name="Boyer J."/>
            <person name="Cattolico L."/>
            <person name="Confanioleri F."/>
            <person name="de Daruvar A."/>
            <person name="Despons L."/>
            <person name="Fabre E."/>
            <person name="Fairhead C."/>
            <person name="Ferry-Dumazet H."/>
            <person name="Groppi A."/>
            <person name="Hantraye F."/>
            <person name="Hennequin C."/>
            <person name="Jauniaux N."/>
            <person name="Joyet P."/>
            <person name="Kachouri R."/>
            <person name="Kerrest A."/>
            <person name="Koszul R."/>
            <person name="Lemaire M."/>
            <person name="Lesur I."/>
            <person name="Ma L."/>
            <person name="Muller H."/>
            <person name="Nicaud J.M."/>
            <person name="Nikolski M."/>
            <person name="Oztas S."/>
            <person name="Ozier-Kalogeropoulos O."/>
            <person name="Pellenz S."/>
            <person name="Potier S."/>
            <person name="Richard G.F."/>
            <person name="Straub M.L."/>
            <person name="Suleau A."/>
            <person name="Swennene D."/>
            <person name="Tekaia F."/>
            <person name="Wesolowski-Louvel M."/>
            <person name="Westhof E."/>
            <person name="Wirth B."/>
            <person name="Zeniou-Meyer M."/>
            <person name="Zivanovic I."/>
            <person name="Bolotin-Fukuhara M."/>
            <person name="Thierry A."/>
            <person name="Bouchier C."/>
            <person name="Caudron B."/>
            <person name="Scarpelli C."/>
            <person name="Gaillardin C."/>
            <person name="Weissenbach J."/>
            <person name="Wincker P."/>
            <person name="Souciet J.L."/>
        </authorList>
    </citation>
    <scope>NUCLEOTIDE SEQUENCE [LARGE SCALE GENOMIC DNA]</scope>
    <source>
        <strain evidence="8">ATCC 36239 / CBS 767 / BCRC 21394 / JCM 1990 / NBRC 0083 / IGC 2968</strain>
    </source>
</reference>
<keyword evidence="2 5" id="KW-0812">Transmembrane</keyword>
<feature type="transmembrane region" description="Helical" evidence="5">
    <location>
        <begin position="520"/>
        <end position="539"/>
    </location>
</feature>
<evidence type="ECO:0000313" key="7">
    <source>
        <dbReference type="EMBL" id="CAG89985.1"/>
    </source>
</evidence>
<feature type="transmembrane region" description="Helical" evidence="5">
    <location>
        <begin position="425"/>
        <end position="444"/>
    </location>
</feature>
<dbReference type="InterPro" id="IPR020846">
    <property type="entry name" value="MFS_dom"/>
</dbReference>
<feature type="transmembrane region" description="Helical" evidence="5">
    <location>
        <begin position="381"/>
        <end position="404"/>
    </location>
</feature>
<dbReference type="eggNOG" id="KOG0255">
    <property type="taxonomic scope" value="Eukaryota"/>
</dbReference>
<dbReference type="SUPFAM" id="SSF103473">
    <property type="entry name" value="MFS general substrate transporter"/>
    <property type="match status" value="1"/>
</dbReference>
<keyword evidence="3 5" id="KW-1133">Transmembrane helix</keyword>
<accession>Q6BJS7</accession>